<dbReference type="PANTHER" id="PTHR43611">
    <property type="entry name" value="ALPHA-D-GLUCOSE 1-PHOSPHATE PHOSPHATASE"/>
    <property type="match status" value="1"/>
</dbReference>
<dbReference type="PANTHER" id="PTHR43611:SF3">
    <property type="entry name" value="FLAVIN MONONUCLEOTIDE HYDROLASE 1, CHLOROPLATIC"/>
    <property type="match status" value="1"/>
</dbReference>
<dbReference type="InterPro" id="IPR023214">
    <property type="entry name" value="HAD_sf"/>
</dbReference>
<dbReference type="EMBL" id="JBHULK010000001">
    <property type="protein sequence ID" value="MFD2534299.1"/>
    <property type="molecule type" value="Genomic_DNA"/>
</dbReference>
<dbReference type="RefSeq" id="WP_388014566.1">
    <property type="nucleotide sequence ID" value="NZ_JBHUDT010000001.1"/>
</dbReference>
<dbReference type="EC" id="3.1.3.-" evidence="1"/>
<name>A0ABW5JNM0_9FLAO</name>
<reference evidence="2" key="1">
    <citation type="journal article" date="2019" name="Int. J. Syst. Evol. Microbiol.">
        <title>The Global Catalogue of Microorganisms (GCM) 10K type strain sequencing project: providing services to taxonomists for standard genome sequencing and annotation.</title>
        <authorList>
            <consortium name="The Broad Institute Genomics Platform"/>
            <consortium name="The Broad Institute Genome Sequencing Center for Infectious Disease"/>
            <person name="Wu L."/>
            <person name="Ma J."/>
        </authorList>
    </citation>
    <scope>NUCLEOTIDE SEQUENCE [LARGE SCALE GENOMIC DNA]</scope>
    <source>
        <strain evidence="2">KCTC 42903</strain>
    </source>
</reference>
<dbReference type="NCBIfam" id="TIGR01509">
    <property type="entry name" value="HAD-SF-IA-v3"/>
    <property type="match status" value="1"/>
</dbReference>
<accession>A0ABW5JNM0</accession>
<dbReference type="SFLD" id="SFLDS00003">
    <property type="entry name" value="Haloacid_Dehalogenase"/>
    <property type="match status" value="1"/>
</dbReference>
<keyword evidence="1" id="KW-0378">Hydrolase</keyword>
<organism evidence="1 2">
    <name type="scientific">Gelatiniphilus marinus</name>
    <dbReference type="NCBI Taxonomy" id="1759464"/>
    <lineage>
        <taxon>Bacteria</taxon>
        <taxon>Pseudomonadati</taxon>
        <taxon>Bacteroidota</taxon>
        <taxon>Flavobacteriia</taxon>
        <taxon>Flavobacteriales</taxon>
        <taxon>Flavobacteriaceae</taxon>
        <taxon>Gelatiniphilus</taxon>
    </lineage>
</organism>
<dbReference type="GO" id="GO:0016787">
    <property type="term" value="F:hydrolase activity"/>
    <property type="evidence" value="ECO:0007669"/>
    <property type="project" value="UniProtKB-KW"/>
</dbReference>
<dbReference type="InterPro" id="IPR041492">
    <property type="entry name" value="HAD_2"/>
</dbReference>
<comment type="caution">
    <text evidence="1">The sequence shown here is derived from an EMBL/GenBank/DDBJ whole genome shotgun (WGS) entry which is preliminary data.</text>
</comment>
<dbReference type="InterPro" id="IPR006439">
    <property type="entry name" value="HAD-SF_hydro_IA"/>
</dbReference>
<proteinExistence type="predicted"/>
<evidence type="ECO:0000313" key="1">
    <source>
        <dbReference type="EMBL" id="MFD2534299.1"/>
    </source>
</evidence>
<dbReference type="Gene3D" id="3.40.50.1000">
    <property type="entry name" value="HAD superfamily/HAD-like"/>
    <property type="match status" value="1"/>
</dbReference>
<evidence type="ECO:0000313" key="2">
    <source>
        <dbReference type="Proteomes" id="UP001597441"/>
    </source>
</evidence>
<dbReference type="CDD" id="cd02603">
    <property type="entry name" value="HAD_sEH-N_like"/>
    <property type="match status" value="1"/>
</dbReference>
<protein>
    <submittedName>
        <fullName evidence="1">HAD family hydrolase</fullName>
        <ecNumber evidence="1">3.1.3.-</ecNumber>
    </submittedName>
</protein>
<dbReference type="InterPro" id="IPR036412">
    <property type="entry name" value="HAD-like_sf"/>
</dbReference>
<dbReference type="Proteomes" id="UP001597441">
    <property type="component" value="Unassembled WGS sequence"/>
</dbReference>
<dbReference type="SFLD" id="SFLDG01129">
    <property type="entry name" value="C1.5:_HAD__Beta-PGM__Phosphata"/>
    <property type="match status" value="1"/>
</dbReference>
<dbReference type="Pfam" id="PF13419">
    <property type="entry name" value="HAD_2"/>
    <property type="match status" value="1"/>
</dbReference>
<gene>
    <name evidence="1" type="ORF">ACFSQS_04200</name>
</gene>
<sequence length="205" mass="23845">MNKIDTIIFDLGGVLIDWNPEYVYLDVFNGNREKMQWFFDNICTSDWNKNQDAGYPMAKATKERIALFPEWQKEIEMFYGRWEDMLGDAISGTVDILKKLIDSKQYKVVALTNWSAETFPIALKKFGFLHWFEGVLVSGEEKTRKPFDAIYHLTLNRFDIKAENAIFIDDSLTNVEAANNLDINGIHFTSPNQLIQQLKKYNINI</sequence>
<dbReference type="SUPFAM" id="SSF56784">
    <property type="entry name" value="HAD-like"/>
    <property type="match status" value="1"/>
</dbReference>
<keyword evidence="2" id="KW-1185">Reference proteome</keyword>